<feature type="region of interest" description="Disordered" evidence="1">
    <location>
        <begin position="270"/>
        <end position="297"/>
    </location>
</feature>
<dbReference type="RefSeq" id="XP_007416779.1">
    <property type="nucleotide sequence ID" value="XM_007416717.1"/>
</dbReference>
<dbReference type="STRING" id="747676.F4S5T6"/>
<keyword evidence="3" id="KW-1185">Reference proteome</keyword>
<protein>
    <submittedName>
        <fullName evidence="2">Uncharacterized protein</fullName>
    </submittedName>
</protein>
<gene>
    <name evidence="2" type="ORF">MELLADRAFT_112236</name>
</gene>
<name>F4S5T6_MELLP</name>
<dbReference type="HOGENOM" id="CLU_746133_0_0_1"/>
<dbReference type="KEGG" id="mlr:MELLADRAFT_112236"/>
<dbReference type="AlphaFoldDB" id="F4S5T6"/>
<evidence type="ECO:0000313" key="3">
    <source>
        <dbReference type="Proteomes" id="UP000001072"/>
    </source>
</evidence>
<dbReference type="Proteomes" id="UP000001072">
    <property type="component" value="Unassembled WGS sequence"/>
</dbReference>
<feature type="compositionally biased region" description="Basic and acidic residues" evidence="1">
    <location>
        <begin position="273"/>
        <end position="285"/>
    </location>
</feature>
<proteinExistence type="predicted"/>
<dbReference type="GeneID" id="18924615"/>
<dbReference type="SUPFAM" id="SSF52047">
    <property type="entry name" value="RNI-like"/>
    <property type="match status" value="1"/>
</dbReference>
<organism evidence="3">
    <name type="scientific">Melampsora larici-populina (strain 98AG31 / pathotype 3-4-7)</name>
    <name type="common">Poplar leaf rust fungus</name>
    <dbReference type="NCBI Taxonomy" id="747676"/>
    <lineage>
        <taxon>Eukaryota</taxon>
        <taxon>Fungi</taxon>
        <taxon>Dikarya</taxon>
        <taxon>Basidiomycota</taxon>
        <taxon>Pucciniomycotina</taxon>
        <taxon>Pucciniomycetes</taxon>
        <taxon>Pucciniales</taxon>
        <taxon>Melampsoraceae</taxon>
        <taxon>Melampsora</taxon>
    </lineage>
</organism>
<accession>F4S5T6</accession>
<evidence type="ECO:0000256" key="1">
    <source>
        <dbReference type="SAM" id="MobiDB-lite"/>
    </source>
</evidence>
<dbReference type="EMBL" id="GL883152">
    <property type="protein sequence ID" value="EGF99954.1"/>
    <property type="molecule type" value="Genomic_DNA"/>
</dbReference>
<dbReference type="InParanoid" id="F4S5T6"/>
<evidence type="ECO:0000313" key="2">
    <source>
        <dbReference type="EMBL" id="EGF99954.1"/>
    </source>
</evidence>
<sequence length="374" mass="42575">MPTKIIEMIVNWIYLSGETGNDLLYWRASYEELYNEELVEGNPDTWDDNTQLQWDPKTQSELLLKCSRISASAPKTLSNQQPCQSPLGLQLASLPCLTKLTLELADCFDVSWTWLLWKSSLEELHLFHCDQVSITVLYSFTKLFACTLVTLRLHHVPAHYTVSFNNDCTLQDILSRKLVVKLPKLNNLSVSNGLPVGFLRAFHVSKNLSKISLREYPKLRQTDVTAWLKDKVWPNLKEFNICHTNGFGSIHTLTQLAAKHGVMMCLNGNTGELDDHGNVDSREEGLSESNDEDTGKGDLEILHEIKNENTDGVKNKKHVNIKHDNHDDDTPEHIQDVMEMWTHVSDYKEEVEISDPRGRNSHLSDSILLKGNVI</sequence>
<dbReference type="VEuPathDB" id="FungiDB:MELLADRAFT_112236"/>
<reference evidence="3" key="1">
    <citation type="journal article" date="2011" name="Proc. Natl. Acad. Sci. U.S.A.">
        <title>Obligate biotrophy features unraveled by the genomic analysis of rust fungi.</title>
        <authorList>
            <person name="Duplessis S."/>
            <person name="Cuomo C.A."/>
            <person name="Lin Y.-C."/>
            <person name="Aerts A."/>
            <person name="Tisserant E."/>
            <person name="Veneault-Fourrey C."/>
            <person name="Joly D.L."/>
            <person name="Hacquard S."/>
            <person name="Amselem J."/>
            <person name="Cantarel B.L."/>
            <person name="Chiu R."/>
            <person name="Coutinho P.M."/>
            <person name="Feau N."/>
            <person name="Field M."/>
            <person name="Frey P."/>
            <person name="Gelhaye E."/>
            <person name="Goldberg J."/>
            <person name="Grabherr M.G."/>
            <person name="Kodira C.D."/>
            <person name="Kohler A."/>
            <person name="Kuees U."/>
            <person name="Lindquist E.A."/>
            <person name="Lucas S.M."/>
            <person name="Mago R."/>
            <person name="Mauceli E."/>
            <person name="Morin E."/>
            <person name="Murat C."/>
            <person name="Pangilinan J.L."/>
            <person name="Park R."/>
            <person name="Pearson M."/>
            <person name="Quesneville H."/>
            <person name="Rouhier N."/>
            <person name="Sakthikumar S."/>
            <person name="Salamov A.A."/>
            <person name="Schmutz J."/>
            <person name="Selles B."/>
            <person name="Shapiro H."/>
            <person name="Tanguay P."/>
            <person name="Tuskan G.A."/>
            <person name="Henrissat B."/>
            <person name="Van de Peer Y."/>
            <person name="Rouze P."/>
            <person name="Ellis J.G."/>
            <person name="Dodds P.N."/>
            <person name="Schein J.E."/>
            <person name="Zhong S."/>
            <person name="Hamelin R.C."/>
            <person name="Grigoriev I.V."/>
            <person name="Szabo L.J."/>
            <person name="Martin F."/>
        </authorList>
    </citation>
    <scope>NUCLEOTIDE SEQUENCE [LARGE SCALE GENOMIC DNA]</scope>
    <source>
        <strain evidence="3">98AG31 / pathotype 3-4-7</strain>
    </source>
</reference>